<dbReference type="AlphaFoldDB" id="A0A9Q9AJ66"/>
<sequence length="386" mass="40148">MSIYSSAYDPTGLFTTSAITDYEGFYGTGDQSDQIITQSYSTRTISFTKEWYMAYGQGGAKPPCCSTCLMSAGTIEFFWWPDLASSTSTALQEGYTAVNGESATITAVGKNGFVFTSPSVYMAFSSLYATNLCGTVGEAWENTTIGFHPSEISTVNTFITTSESYTTFTYSGSVETALANILGTRLPPSPINCADLAQNCSSISGYVYFPDDPQNNVNGALSRDPCHPVLAIPTALIEMQKAWKDANCQAYDGYGAYDPPIALTPAAYAAQPTLPAQPGMTSLPDAIPQTATYSALPLEDLTSTFSSTGSTPSRPAAEASRVAVIPALVADDTSSSVDNAGSETTASLDRVPGTAGGSIESTTASSGNAAGYIASALGSTGLPDSV</sequence>
<dbReference type="Proteomes" id="UP001056384">
    <property type="component" value="Chromosome 1"/>
</dbReference>
<feature type="region of interest" description="Disordered" evidence="1">
    <location>
        <begin position="333"/>
        <end position="365"/>
    </location>
</feature>
<evidence type="ECO:0000256" key="1">
    <source>
        <dbReference type="SAM" id="MobiDB-lite"/>
    </source>
</evidence>
<protein>
    <submittedName>
        <fullName evidence="2">Uncharacterized protein</fullName>
    </submittedName>
</protein>
<organism evidence="2 3">
    <name type="scientific">Septoria linicola</name>
    <dbReference type="NCBI Taxonomy" id="215465"/>
    <lineage>
        <taxon>Eukaryota</taxon>
        <taxon>Fungi</taxon>
        <taxon>Dikarya</taxon>
        <taxon>Ascomycota</taxon>
        <taxon>Pezizomycotina</taxon>
        <taxon>Dothideomycetes</taxon>
        <taxon>Dothideomycetidae</taxon>
        <taxon>Mycosphaerellales</taxon>
        <taxon>Mycosphaerellaceae</taxon>
        <taxon>Septoria</taxon>
    </lineage>
</organism>
<keyword evidence="3" id="KW-1185">Reference proteome</keyword>
<reference evidence="2" key="1">
    <citation type="submission" date="2022-06" db="EMBL/GenBank/DDBJ databases">
        <title>Complete genome sequences of two strains of the flax pathogen Septoria linicola.</title>
        <authorList>
            <person name="Lapalu N."/>
            <person name="Simon A."/>
            <person name="Demenou B."/>
            <person name="Paumier D."/>
            <person name="Guillot M.-P."/>
            <person name="Gout L."/>
            <person name="Valade R."/>
        </authorList>
    </citation>
    <scope>NUCLEOTIDE SEQUENCE</scope>
    <source>
        <strain evidence="2">SE15195</strain>
    </source>
</reference>
<gene>
    <name evidence="2" type="ORF">Slin15195_G002150</name>
</gene>
<evidence type="ECO:0000313" key="3">
    <source>
        <dbReference type="Proteomes" id="UP001056384"/>
    </source>
</evidence>
<feature type="compositionally biased region" description="Polar residues" evidence="1">
    <location>
        <begin position="333"/>
        <end position="347"/>
    </location>
</feature>
<proteinExistence type="predicted"/>
<dbReference type="OrthoDB" id="3944128at2759"/>
<name>A0A9Q9AJ66_9PEZI</name>
<evidence type="ECO:0000313" key="2">
    <source>
        <dbReference type="EMBL" id="USW46896.1"/>
    </source>
</evidence>
<accession>A0A9Q9AJ66</accession>
<dbReference type="EMBL" id="CP099418">
    <property type="protein sequence ID" value="USW46896.1"/>
    <property type="molecule type" value="Genomic_DNA"/>
</dbReference>